<dbReference type="Pfam" id="PF02714">
    <property type="entry name" value="RSN1_7TM"/>
    <property type="match status" value="1"/>
</dbReference>
<evidence type="ECO:0000256" key="1">
    <source>
        <dbReference type="ARBA" id="ARBA00004141"/>
    </source>
</evidence>
<protein>
    <recommendedName>
        <fullName evidence="14">CSC1/OSCA1-like 7TM region domain-containing protein</fullName>
    </recommendedName>
</protein>
<keyword evidence="4 7" id="KW-0812">Transmembrane</keyword>
<evidence type="ECO:0000256" key="6">
    <source>
        <dbReference type="ARBA" id="ARBA00023136"/>
    </source>
</evidence>
<dbReference type="RefSeq" id="XP_022458506.1">
    <property type="nucleotide sequence ID" value="XM_022602731.1"/>
</dbReference>
<gene>
    <name evidence="12" type="ORF">KUCA_T00002475001</name>
</gene>
<feature type="transmembrane region" description="Helical" evidence="7">
    <location>
        <begin position="659"/>
        <end position="678"/>
    </location>
</feature>
<dbReference type="GO" id="GO:0005227">
    <property type="term" value="F:calcium-activated cation channel activity"/>
    <property type="evidence" value="ECO:0007669"/>
    <property type="project" value="InterPro"/>
</dbReference>
<name>W6MKJ4_9ASCO</name>
<dbReference type="GO" id="GO:0006817">
    <property type="term" value="P:phosphate ion transport"/>
    <property type="evidence" value="ECO:0007669"/>
    <property type="project" value="EnsemblFungi"/>
</dbReference>
<feature type="transmembrane region" description="Helical" evidence="7">
    <location>
        <begin position="12"/>
        <end position="34"/>
    </location>
</feature>
<feature type="transmembrane region" description="Helical" evidence="7">
    <location>
        <begin position="141"/>
        <end position="160"/>
    </location>
</feature>
<dbReference type="AlphaFoldDB" id="W6MKJ4"/>
<comment type="similarity">
    <text evidence="2">Belongs to the CSC1 (TC 1.A.17) family.</text>
</comment>
<evidence type="ECO:0000256" key="5">
    <source>
        <dbReference type="ARBA" id="ARBA00022989"/>
    </source>
</evidence>
<feature type="domain" description="10TM putative phosphate transporter extracellular tail" evidence="9">
    <location>
        <begin position="820"/>
        <end position="897"/>
    </location>
</feature>
<evidence type="ECO:0000259" key="10">
    <source>
        <dbReference type="Pfam" id="PF13967"/>
    </source>
</evidence>
<feature type="transmembrane region" description="Helical" evidence="7">
    <location>
        <begin position="424"/>
        <end position="448"/>
    </location>
</feature>
<evidence type="ECO:0000256" key="7">
    <source>
        <dbReference type="SAM" id="Phobius"/>
    </source>
</evidence>
<dbReference type="InterPro" id="IPR022257">
    <property type="entry name" value="PHM7_ext"/>
</dbReference>
<dbReference type="EMBL" id="HG793127">
    <property type="protein sequence ID" value="CDK26503.1"/>
    <property type="molecule type" value="Genomic_DNA"/>
</dbReference>
<evidence type="ECO:0000313" key="12">
    <source>
        <dbReference type="EMBL" id="CDK26503.1"/>
    </source>
</evidence>
<keyword evidence="3" id="KW-0813">Transport</keyword>
<dbReference type="InterPro" id="IPR032880">
    <property type="entry name" value="CSC1/OSCA1-like_N"/>
</dbReference>
<comment type="subcellular location">
    <subcellularLocation>
        <location evidence="1">Membrane</location>
        <topology evidence="1">Multi-pass membrane protein</topology>
    </subcellularLocation>
</comment>
<feature type="domain" description="CSC1/OSCA1-like 7TM region" evidence="8">
    <location>
        <begin position="379"/>
        <end position="650"/>
    </location>
</feature>
<dbReference type="InterPro" id="IPR027815">
    <property type="entry name" value="CSC1/OSCA1-like_cyt"/>
</dbReference>
<feature type="transmembrane region" description="Helical" evidence="7">
    <location>
        <begin position="631"/>
        <end position="652"/>
    </location>
</feature>
<keyword evidence="5 7" id="KW-1133">Transmembrane helix</keyword>
<evidence type="ECO:0000259" key="8">
    <source>
        <dbReference type="Pfam" id="PF02714"/>
    </source>
</evidence>
<dbReference type="Pfam" id="PF12621">
    <property type="entry name" value="PHM7_ext"/>
    <property type="match status" value="1"/>
</dbReference>
<dbReference type="Pfam" id="PF13967">
    <property type="entry name" value="RSN1_TM"/>
    <property type="match status" value="1"/>
</dbReference>
<dbReference type="OrthoDB" id="1076608at2759"/>
<evidence type="ECO:0000256" key="4">
    <source>
        <dbReference type="ARBA" id="ARBA00022692"/>
    </source>
</evidence>
<feature type="domain" description="CSC1/OSCA1-like cytosolic" evidence="11">
    <location>
        <begin position="185"/>
        <end position="365"/>
    </location>
</feature>
<dbReference type="InterPro" id="IPR003864">
    <property type="entry name" value="CSC1/OSCA1-like_7TM"/>
</dbReference>
<dbReference type="HOGENOM" id="CLU_002458_2_1_1"/>
<evidence type="ECO:0000259" key="9">
    <source>
        <dbReference type="Pfam" id="PF12621"/>
    </source>
</evidence>
<dbReference type="GeneID" id="34519894"/>
<keyword evidence="13" id="KW-1185">Reference proteome</keyword>
<feature type="transmembrane region" description="Helical" evidence="7">
    <location>
        <begin position="578"/>
        <end position="611"/>
    </location>
</feature>
<feature type="domain" description="CSC1/OSCA1-like N-terminal transmembrane" evidence="10">
    <location>
        <begin position="12"/>
        <end position="162"/>
    </location>
</feature>
<dbReference type="PANTHER" id="PTHR13018:SF139">
    <property type="entry name" value="PHOSPHATE METABOLISM PROTEIN 7"/>
    <property type="match status" value="1"/>
</dbReference>
<keyword evidence="6 7" id="KW-0472">Membrane</keyword>
<proteinExistence type="inferred from homology"/>
<evidence type="ECO:0000256" key="2">
    <source>
        <dbReference type="ARBA" id="ARBA00007779"/>
    </source>
</evidence>
<dbReference type="Proteomes" id="UP000019384">
    <property type="component" value="Unassembled WGS sequence"/>
</dbReference>
<dbReference type="GO" id="GO:0005886">
    <property type="term" value="C:plasma membrane"/>
    <property type="evidence" value="ECO:0007669"/>
    <property type="project" value="TreeGrafter"/>
</dbReference>
<dbReference type="Pfam" id="PF14703">
    <property type="entry name" value="PHM7_cyt"/>
    <property type="match status" value="1"/>
</dbReference>
<dbReference type="PANTHER" id="PTHR13018">
    <property type="entry name" value="PROBABLE MEMBRANE PROTEIN DUF221-RELATED"/>
    <property type="match status" value="1"/>
</dbReference>
<feature type="transmembrane region" description="Helical" evidence="7">
    <location>
        <begin position="517"/>
        <end position="542"/>
    </location>
</feature>
<dbReference type="STRING" id="1382522.W6MKJ4"/>
<evidence type="ECO:0000256" key="3">
    <source>
        <dbReference type="ARBA" id="ARBA00022448"/>
    </source>
</evidence>
<accession>W6MKJ4</accession>
<sequence length="904" mass="101473">MSSSTSSSSVSAFVTNLIVNGIVFAVFLVIFVVMKPRESRVYQPRRTVETVPEDLRADEQPPGAFAWLSALWNKPESYILEKAGPDGFFFLRYLFIFGSLSILGGFILWPLLFAINATGGGGGSGFDIISYSNVTNNKWKFLAHIFSSWIYFGIVIYTIYKELIFYISFKHSLQSTPYYDSLLSSRSMLIDNLPSNLQTEGELKALFPAATRIFFTRNYKELQKLVKERTKLAGKYEGALNTVIIKSVKMRAKALKKNKETPQPENQLSAYFTEKKLPHHRLKYPLIGEKVNTIDYGVERIGELNEEIKNDQDNYETAEKNGSAFVEFNSQLELQRAYQAVPYSKDLKLSRAVVNVGPDDIIWENLGTSFATRKVKYALAATVLTLTIIFWSIPVAFVGFISNINWLTDKLKFLKFINNMPSQLMGIITALLPTVLLAVLMMLLPPWIRKWGKVSGILTVQQLDGWTQSWFYAFQVVQVFLVATLASSASSTVSAILKDPGSAMTLLSKNLPKASNFYISYMLLKGLSVSSGALAQIVALILSKFLGRLLDKTPRKKWNRYNKLGAPSWGTTYGNYELFTVIMVCYAIIAPIIIAFTAVAFILIYIAYLYNLTYVQGHAAFDARGRHYPRALLQTFVGLYVAEVCLIGLFVMPKNWACVALEVVMLVATVAAHVYFRWKLEPLFDAVPLSAICGSAGVPYSTTYDMKDQGLKEISTEGKNFFIDRPKEEVESKPKTEEGPIHDISTEKNPFEPSASVFSDETKNATPGQIVNVPGEKDEALFRDASDEVYMSSELPISPTFFARYTKPRQILTLDFFRGRILPTSWQRTVSYDPAFLDRSFVDPAVSNEAPQIWIPRDNLGLANEQIEKAEGKVDVSDENAFIADDGVVRWTGPPPDYEEAVKQ</sequence>
<evidence type="ECO:0000259" key="11">
    <source>
        <dbReference type="Pfam" id="PF14703"/>
    </source>
</evidence>
<dbReference type="InterPro" id="IPR045122">
    <property type="entry name" value="Csc1-like"/>
</dbReference>
<evidence type="ECO:0000313" key="13">
    <source>
        <dbReference type="Proteomes" id="UP000019384"/>
    </source>
</evidence>
<feature type="transmembrane region" description="Helical" evidence="7">
    <location>
        <begin position="377"/>
        <end position="404"/>
    </location>
</feature>
<feature type="transmembrane region" description="Helical" evidence="7">
    <location>
        <begin position="90"/>
        <end position="112"/>
    </location>
</feature>
<feature type="transmembrane region" description="Helical" evidence="7">
    <location>
        <begin position="469"/>
        <end position="497"/>
    </location>
</feature>
<reference evidence="12" key="1">
    <citation type="submission" date="2013-12" db="EMBL/GenBank/DDBJ databases">
        <authorList>
            <person name="Genoscope - CEA"/>
        </authorList>
    </citation>
    <scope>NUCLEOTIDE SEQUENCE</scope>
    <source>
        <strain evidence="12">CBS 1993</strain>
    </source>
</reference>
<evidence type="ECO:0008006" key="14">
    <source>
        <dbReference type="Google" id="ProtNLM"/>
    </source>
</evidence>
<reference evidence="12" key="2">
    <citation type="submission" date="2014-02" db="EMBL/GenBank/DDBJ databases">
        <title>Complete DNA sequence of /Kuraishia capsulata/ illustrates novel genomic features among budding yeasts (/Saccharomycotina/).</title>
        <authorList>
            <person name="Morales L."/>
            <person name="Noel B."/>
            <person name="Porcel B."/>
            <person name="Marcet-Houben M."/>
            <person name="Hullo M-F."/>
            <person name="Sacerdot C."/>
            <person name="Tekaia F."/>
            <person name="Leh-Louis V."/>
            <person name="Despons L."/>
            <person name="Khanna V."/>
            <person name="Aury J-M."/>
            <person name="Barbe V."/>
            <person name="Couloux A."/>
            <person name="Labadie K."/>
            <person name="Pelletier E."/>
            <person name="Souciet J-L."/>
            <person name="Boekhout T."/>
            <person name="Gabaldon T."/>
            <person name="Wincker P."/>
            <person name="Dujon B."/>
        </authorList>
    </citation>
    <scope>NUCLEOTIDE SEQUENCE</scope>
    <source>
        <strain evidence="12">CBS 1993</strain>
    </source>
</reference>
<organism evidence="12 13">
    <name type="scientific">Kuraishia capsulata CBS 1993</name>
    <dbReference type="NCBI Taxonomy" id="1382522"/>
    <lineage>
        <taxon>Eukaryota</taxon>
        <taxon>Fungi</taxon>
        <taxon>Dikarya</taxon>
        <taxon>Ascomycota</taxon>
        <taxon>Saccharomycotina</taxon>
        <taxon>Pichiomycetes</taxon>
        <taxon>Pichiales</taxon>
        <taxon>Pichiaceae</taxon>
        <taxon>Kuraishia</taxon>
    </lineage>
</organism>